<feature type="region of interest" description="Disordered" evidence="4">
    <location>
        <begin position="1281"/>
        <end position="1325"/>
    </location>
</feature>
<feature type="repeat" description="ANK" evidence="3">
    <location>
        <begin position="678"/>
        <end position="710"/>
    </location>
</feature>
<dbReference type="PROSITE" id="PS50088">
    <property type="entry name" value="ANK_REPEAT"/>
    <property type="match status" value="9"/>
</dbReference>
<evidence type="ECO:0000256" key="4">
    <source>
        <dbReference type="SAM" id="MobiDB-lite"/>
    </source>
</evidence>
<dbReference type="CDD" id="cd12148">
    <property type="entry name" value="fungal_TF_MHR"/>
    <property type="match status" value="1"/>
</dbReference>
<feature type="compositionally biased region" description="Low complexity" evidence="4">
    <location>
        <begin position="1288"/>
        <end position="1304"/>
    </location>
</feature>
<dbReference type="PRINTS" id="PR01415">
    <property type="entry name" value="ANKYRIN"/>
</dbReference>
<sequence>MISVKQMKVKPPCFDDQFLFARDETTTFWDEPTRADEILNDDRVLGRYIQLVEIFGKISEWSYAGGRKTETLPPWHSSTQFFKLSQELERFYNSLPLNLKLNKSNLSAHIENRNSTTYASMHTLYSLCLIMLHREYLPFIPLLRARLQGALDNPVFPEHQSHVPGDFWEESAVAIFTAARDIVDIVQICHDNNALPESPQIEFAVSQAAFVCLYAAHFQHMDVGEYVYLRSGQSSVDDNRTEGYMDLTLKILANMIIRLNMAKGHLDMLGKMQNYLSSANTESQQRFHQSWSAVGSLKAYENSEKESGSFHEMYESNSVCARTTLNYIGKEPVNGDAMQGFDAAPISATTSKTTIGESAQAIDHQQSLTQSSILSSFVSPSELNLGINLFYPQHAQNQHLRFATGSQSQHKMESTSIVPSSPLFLLDTAESGWSLDNGYDNFEFEGPLEFTSRQKGIGHFYKSFANLLIPLDQEAENQDQLDANKRLQEQLPTVLENMPERYSGEYQFIMETLLGPPQLSSALCLLEIAVYLFSNNLYRGGNQQRDTILEWTVKTIPFKALGSILQTKLLTLQAFQCALFLYGIKTSSIRFVTDLLDLDVGLQDFIRISDSALEEAIRAGNTEIVKLILGLSGIRYGLSGPSTYWRRALLEEKFSTEIARLLVNAGADVCGEIVLLHRKSFPLDAAIFRGDLELAEYLLSVGADVNPGDRGYLGMAVTTGQTNLLRLLLDHGADVHGVFDSSTPGHLFWPYDVSECPRIVGTALQVAAARGYIEMVKFLLQAGSAINEPAHGECGKTALYAAVDAGFSNIVELLLQMGATVDAPGTCSSEYPRTALLRAVETDNLTILNVLLEFGADPNSRIQLLWSNRANDEIGHHDPVRLRYMKAQLVEAIIRGDVANIYHLLQMGTEIDREPVEYGFWSDEGNGVFKKHSSHQTRATILHWAIASKKIDSELFRHLVVQVKNFDEQNYINTLEPVLHAAVCRGRIDFVEILLDAGVDVDLVSTVKPLDPRYYIGFGVPTALHIAAFQRDFDLVSLLLDRGANINPTLLDTFTPLQLLLNRNFKAVNSWPFFDLFELFISRGADVNAPPPAIEDGGTALQIATGVRGEVDAPAKARMVLRLLTLGANVNDPATEDCGRTALQAASESGSLDIVVILLDHGAEINAPASWKWGGTAIQLASRSGHIKIAQLLLSRGAEVNAPGSQEYVHTALEYASEMGRLDMVQLLINAGADCNLPLKKRYVSALRYAKQGCGSYINLGVVSLLQKYRDRVMEEWNKTRVQEIHPGGNSEDGSDDSGNSSSDYNPESDYGSEPEDVVDAGAED</sequence>
<reference evidence="5 6" key="1">
    <citation type="submission" date="2018-05" db="EMBL/GenBank/DDBJ databases">
        <title>Whole genome sequencing for identification of molecular markers to develop diagnostic detection tools for the regulated plant pathogen Lachnellula willkommii.</title>
        <authorList>
            <person name="Giroux E."/>
            <person name="Bilodeau G."/>
        </authorList>
    </citation>
    <scope>NUCLEOTIDE SEQUENCE [LARGE SCALE GENOMIC DNA]</scope>
    <source>
        <strain evidence="5 6">CBS 203.66</strain>
    </source>
</reference>
<evidence type="ECO:0000313" key="6">
    <source>
        <dbReference type="Proteomes" id="UP000469559"/>
    </source>
</evidence>
<feature type="repeat" description="ANK" evidence="3">
    <location>
        <begin position="794"/>
        <end position="826"/>
    </location>
</feature>
<name>A0A8T9B9H4_9HELO</name>
<gene>
    <name evidence="5" type="ORF">LARI1_G008715</name>
</gene>
<dbReference type="InterPro" id="IPR051165">
    <property type="entry name" value="Multifunctional_ANK_Repeat"/>
</dbReference>
<evidence type="ECO:0000313" key="5">
    <source>
        <dbReference type="EMBL" id="TVY15249.1"/>
    </source>
</evidence>
<dbReference type="SUPFAM" id="SSF48403">
    <property type="entry name" value="Ankyrin repeat"/>
    <property type="match status" value="3"/>
</dbReference>
<keyword evidence="2 3" id="KW-0040">ANK repeat</keyword>
<comment type="caution">
    <text evidence="5">The sequence shown here is derived from an EMBL/GenBank/DDBJ whole genome shotgun (WGS) entry which is preliminary data.</text>
</comment>
<proteinExistence type="predicted"/>
<keyword evidence="6" id="KW-1185">Reference proteome</keyword>
<evidence type="ECO:0000256" key="1">
    <source>
        <dbReference type="ARBA" id="ARBA00022737"/>
    </source>
</evidence>
<feature type="compositionally biased region" description="Acidic residues" evidence="4">
    <location>
        <begin position="1311"/>
        <end position="1325"/>
    </location>
</feature>
<dbReference type="Gene3D" id="1.25.40.20">
    <property type="entry name" value="Ankyrin repeat-containing domain"/>
    <property type="match status" value="3"/>
</dbReference>
<dbReference type="SMART" id="SM00248">
    <property type="entry name" value="ANK"/>
    <property type="match status" value="15"/>
</dbReference>
<feature type="repeat" description="ANK" evidence="3">
    <location>
        <begin position="1138"/>
        <end position="1170"/>
    </location>
</feature>
<accession>A0A8T9B9H4</accession>
<feature type="repeat" description="ANK" evidence="3">
    <location>
        <begin position="1208"/>
        <end position="1240"/>
    </location>
</feature>
<feature type="repeat" description="ANK" evidence="3">
    <location>
        <begin position="1022"/>
        <end position="1047"/>
    </location>
</feature>
<organism evidence="5 6">
    <name type="scientific">Lachnellula arida</name>
    <dbReference type="NCBI Taxonomy" id="1316785"/>
    <lineage>
        <taxon>Eukaryota</taxon>
        <taxon>Fungi</taxon>
        <taxon>Dikarya</taxon>
        <taxon>Ascomycota</taxon>
        <taxon>Pezizomycotina</taxon>
        <taxon>Leotiomycetes</taxon>
        <taxon>Helotiales</taxon>
        <taxon>Lachnaceae</taxon>
        <taxon>Lachnellula</taxon>
    </lineage>
</organism>
<evidence type="ECO:0000256" key="3">
    <source>
        <dbReference type="PROSITE-ProRule" id="PRU00023"/>
    </source>
</evidence>
<dbReference type="InterPro" id="IPR036770">
    <property type="entry name" value="Ankyrin_rpt-contain_sf"/>
</dbReference>
<dbReference type="PANTHER" id="PTHR24123">
    <property type="entry name" value="ANKYRIN REPEAT-CONTAINING"/>
    <property type="match status" value="1"/>
</dbReference>
<evidence type="ECO:0000256" key="2">
    <source>
        <dbReference type="ARBA" id="ARBA00023043"/>
    </source>
</evidence>
<dbReference type="Proteomes" id="UP000469559">
    <property type="component" value="Unassembled WGS sequence"/>
</dbReference>
<dbReference type="PANTHER" id="PTHR24123:SF33">
    <property type="entry name" value="PROTEIN HOS4"/>
    <property type="match status" value="1"/>
</dbReference>
<feature type="repeat" description="ANK" evidence="3">
    <location>
        <begin position="1173"/>
        <end position="1205"/>
    </location>
</feature>
<dbReference type="PROSITE" id="PS50297">
    <property type="entry name" value="ANK_REP_REGION"/>
    <property type="match status" value="8"/>
</dbReference>
<dbReference type="InterPro" id="IPR002110">
    <property type="entry name" value="Ankyrin_rpt"/>
</dbReference>
<dbReference type="Pfam" id="PF12796">
    <property type="entry name" value="Ank_2"/>
    <property type="match status" value="4"/>
</dbReference>
<keyword evidence="1" id="KW-0677">Repeat</keyword>
<feature type="repeat" description="ANK" evidence="3">
    <location>
        <begin position="762"/>
        <end position="791"/>
    </location>
</feature>
<feature type="repeat" description="ANK" evidence="3">
    <location>
        <begin position="831"/>
        <end position="863"/>
    </location>
</feature>
<dbReference type="OrthoDB" id="194358at2759"/>
<protein>
    <submittedName>
        <fullName evidence="5">Putative ankyrin repeat protein</fullName>
    </submittedName>
</protein>
<dbReference type="EMBL" id="QGMF01000534">
    <property type="protein sequence ID" value="TVY15249.1"/>
    <property type="molecule type" value="Genomic_DNA"/>
</dbReference>
<feature type="repeat" description="ANK" evidence="3">
    <location>
        <begin position="979"/>
        <end position="1006"/>
    </location>
</feature>